<dbReference type="EMBL" id="CAJJDM010000002">
    <property type="protein sequence ID" value="CAD8043400.1"/>
    <property type="molecule type" value="Genomic_DNA"/>
</dbReference>
<protein>
    <submittedName>
        <fullName evidence="2">Uncharacterized protein</fullName>
    </submittedName>
</protein>
<dbReference type="Proteomes" id="UP000688137">
    <property type="component" value="Unassembled WGS sequence"/>
</dbReference>
<dbReference type="AlphaFoldDB" id="A0A8S1JS68"/>
<dbReference type="OMA" id="HEEYMIQ"/>
<evidence type="ECO:0000256" key="1">
    <source>
        <dbReference type="SAM" id="Coils"/>
    </source>
</evidence>
<keyword evidence="1" id="KW-0175">Coiled coil</keyword>
<evidence type="ECO:0000313" key="2">
    <source>
        <dbReference type="EMBL" id="CAD8043400.1"/>
    </source>
</evidence>
<accession>A0A8S1JS68</accession>
<evidence type="ECO:0000313" key="3">
    <source>
        <dbReference type="Proteomes" id="UP000688137"/>
    </source>
</evidence>
<feature type="coiled-coil region" evidence="1">
    <location>
        <begin position="19"/>
        <end position="60"/>
    </location>
</feature>
<comment type="caution">
    <text evidence="2">The sequence shown here is derived from an EMBL/GenBank/DDBJ whole genome shotgun (WGS) entry which is preliminary data.</text>
</comment>
<proteinExistence type="predicted"/>
<sequence>MHQQHTTTQQHEEYMIQKLQQMEKHIYQLESQLGVANQEISNLKQQKTQLQQQLNDIQINSVGQEFTEAISKSSVDRVLQRKDKSVNKVKKQPGTLKLDLLNQIFTEYPNLVRPIIHIKLTDEDFN</sequence>
<reference evidence="2" key="1">
    <citation type="submission" date="2021-01" db="EMBL/GenBank/DDBJ databases">
        <authorList>
            <consortium name="Genoscope - CEA"/>
            <person name="William W."/>
        </authorList>
    </citation>
    <scope>NUCLEOTIDE SEQUENCE</scope>
</reference>
<keyword evidence="3" id="KW-1185">Reference proteome</keyword>
<organism evidence="2 3">
    <name type="scientific">Paramecium primaurelia</name>
    <dbReference type="NCBI Taxonomy" id="5886"/>
    <lineage>
        <taxon>Eukaryota</taxon>
        <taxon>Sar</taxon>
        <taxon>Alveolata</taxon>
        <taxon>Ciliophora</taxon>
        <taxon>Intramacronucleata</taxon>
        <taxon>Oligohymenophorea</taxon>
        <taxon>Peniculida</taxon>
        <taxon>Parameciidae</taxon>
        <taxon>Paramecium</taxon>
    </lineage>
</organism>
<gene>
    <name evidence="2" type="ORF">PPRIM_AZ9-3.1.T0050051</name>
</gene>
<name>A0A8S1JS68_PARPR</name>